<dbReference type="Pfam" id="PF26348">
    <property type="entry name" value="SRA_ScoMcrA"/>
    <property type="match status" value="1"/>
</dbReference>
<feature type="domain" description="ScoMcrA-like SRA" evidence="1">
    <location>
        <begin position="3"/>
        <end position="138"/>
    </location>
</feature>
<keyword evidence="3" id="KW-1185">Reference proteome</keyword>
<proteinExistence type="predicted"/>
<evidence type="ECO:0000313" key="3">
    <source>
        <dbReference type="Proteomes" id="UP000317209"/>
    </source>
</evidence>
<name>A0A543BB76_9MICO</name>
<evidence type="ECO:0000313" key="2">
    <source>
        <dbReference type="EMBL" id="TQL82099.1"/>
    </source>
</evidence>
<organism evidence="2 3">
    <name type="scientific">Microbacterium saperdae</name>
    <dbReference type="NCBI Taxonomy" id="69368"/>
    <lineage>
        <taxon>Bacteria</taxon>
        <taxon>Bacillati</taxon>
        <taxon>Actinomycetota</taxon>
        <taxon>Actinomycetes</taxon>
        <taxon>Micrococcales</taxon>
        <taxon>Microbacteriaceae</taxon>
        <taxon>Microbacterium</taxon>
    </lineage>
</organism>
<sequence length="289" mass="31598">MLRKELHAAYGGQRQSGIITPKSVPDILIVTNPGSAAQHGYDKYEGLQADGSFAYTGQGQVGHQHFKNGNGALRDAAEKGRPIRLFTKSNTSVTYIGEFTTGQPSYSVKRITDSKKNLRDGIIFNLIPVDADMEELEPALTTPTDTVQESPWTPPDFSPLVIEAPAPPGPRTVSRIEFELQRDFGEWISNQGKTPLRLQLHSAGATIEPDLYVEESGWVVEAKKSSAREFVRAAIGQVLDYARLVRLSGRGATPVILLPGRPVAHIEALLFELGILLIVRDDNAFAVIQ</sequence>
<dbReference type="EMBL" id="VFOX01000002">
    <property type="protein sequence ID" value="TQL82099.1"/>
    <property type="molecule type" value="Genomic_DNA"/>
</dbReference>
<reference evidence="2 3" key="1">
    <citation type="submission" date="2019-06" db="EMBL/GenBank/DDBJ databases">
        <title>Sequencing the genomes of 1000 actinobacteria strains.</title>
        <authorList>
            <person name="Klenk H.-P."/>
        </authorList>
    </citation>
    <scope>NUCLEOTIDE SEQUENCE [LARGE SCALE GENOMIC DNA]</scope>
    <source>
        <strain evidence="2 3">DSM 20169</strain>
    </source>
</reference>
<dbReference type="AlphaFoldDB" id="A0A543BB76"/>
<gene>
    <name evidence="2" type="ORF">FB560_3582</name>
</gene>
<comment type="caution">
    <text evidence="2">The sequence shown here is derived from an EMBL/GenBank/DDBJ whole genome shotgun (WGS) entry which is preliminary data.</text>
</comment>
<protein>
    <recommendedName>
        <fullName evidence="1">ScoMcrA-like SRA domain-containing protein</fullName>
    </recommendedName>
</protein>
<evidence type="ECO:0000259" key="1">
    <source>
        <dbReference type="Pfam" id="PF26348"/>
    </source>
</evidence>
<dbReference type="InterPro" id="IPR058712">
    <property type="entry name" value="SRA_ScoMcrA"/>
</dbReference>
<accession>A0A543BB76</accession>
<dbReference type="Proteomes" id="UP000317209">
    <property type="component" value="Unassembled WGS sequence"/>
</dbReference>